<dbReference type="EMBL" id="KB822718">
    <property type="protein sequence ID" value="ETN43482.1"/>
    <property type="molecule type" value="Genomic_DNA"/>
</dbReference>
<feature type="transmembrane region" description="Helical" evidence="1">
    <location>
        <begin position="121"/>
        <end position="145"/>
    </location>
</feature>
<dbReference type="AlphaFoldDB" id="W2S474"/>
<evidence type="ECO:0000313" key="3">
    <source>
        <dbReference type="Proteomes" id="UP000030752"/>
    </source>
</evidence>
<organism evidence="2 3">
    <name type="scientific">Cyphellophora europaea (strain CBS 101466)</name>
    <name type="common">Phialophora europaea</name>
    <dbReference type="NCBI Taxonomy" id="1220924"/>
    <lineage>
        <taxon>Eukaryota</taxon>
        <taxon>Fungi</taxon>
        <taxon>Dikarya</taxon>
        <taxon>Ascomycota</taxon>
        <taxon>Pezizomycotina</taxon>
        <taxon>Eurotiomycetes</taxon>
        <taxon>Chaetothyriomycetidae</taxon>
        <taxon>Chaetothyriales</taxon>
        <taxon>Cyphellophoraceae</taxon>
        <taxon>Cyphellophora</taxon>
    </lineage>
</organism>
<dbReference type="HOGENOM" id="CLU_029043_0_0_1"/>
<sequence length="428" mass="47387">MAWRFSLDWTSSLDFQLDIVGFLAILGEGSVETIAQVVTLSNLAYVPRLLPAPQIFIRPTRPEKLETTSNAKVIGVHSGNTGEDIHHIAHALHRGDKLPPNTVQCVRVVENERPRPSIKRFGPLAILALIGFALSVTLLVLSVVLRDAMSLIATLLLSFLSTNTGIANKWSPTPNDPKPDPHSPEGDVVIKYPQGAFIVVKCQERTARYLYFNPSERCIYAVKSTTIYRGLSLISTLCLMGGVICLANAKIQNQTAFAASYMFINIVYWIVAALPPAKHWDLSRLEVSQIMVKGGTPPRTARVDNVPPTYTEALWKAIAVTGTSNWVKEAGWAPRTPAWNDWLDEAEDAAVSEPMKAGLRKDEEGKDVETWTIRNWDSRNALSTLLRTTTDRIQRQGTANGGENFWRRTIGVAQPLADMERPQVEPKA</sequence>
<feature type="transmembrane region" description="Helical" evidence="1">
    <location>
        <begin position="255"/>
        <end position="274"/>
    </location>
</feature>
<keyword evidence="1" id="KW-0472">Membrane</keyword>
<dbReference type="RefSeq" id="XP_008715218.1">
    <property type="nucleotide sequence ID" value="XM_008716996.1"/>
</dbReference>
<reference evidence="2 3" key="1">
    <citation type="submission" date="2013-03" db="EMBL/GenBank/DDBJ databases">
        <title>The Genome Sequence of Phialophora europaea CBS 101466.</title>
        <authorList>
            <consortium name="The Broad Institute Genomics Platform"/>
            <person name="Cuomo C."/>
            <person name="de Hoog S."/>
            <person name="Gorbushina A."/>
            <person name="Walker B."/>
            <person name="Young S.K."/>
            <person name="Zeng Q."/>
            <person name="Gargeya S."/>
            <person name="Fitzgerald M."/>
            <person name="Haas B."/>
            <person name="Abouelleil A."/>
            <person name="Allen A.W."/>
            <person name="Alvarado L."/>
            <person name="Arachchi H.M."/>
            <person name="Berlin A.M."/>
            <person name="Chapman S.B."/>
            <person name="Gainer-Dewar J."/>
            <person name="Goldberg J."/>
            <person name="Griggs A."/>
            <person name="Gujja S."/>
            <person name="Hansen M."/>
            <person name="Howarth C."/>
            <person name="Imamovic A."/>
            <person name="Ireland A."/>
            <person name="Larimer J."/>
            <person name="McCowan C."/>
            <person name="Murphy C."/>
            <person name="Pearson M."/>
            <person name="Poon T.W."/>
            <person name="Priest M."/>
            <person name="Roberts A."/>
            <person name="Saif S."/>
            <person name="Shea T."/>
            <person name="Sisk P."/>
            <person name="Sykes S."/>
            <person name="Wortman J."/>
            <person name="Nusbaum C."/>
            <person name="Birren B."/>
        </authorList>
    </citation>
    <scope>NUCLEOTIDE SEQUENCE [LARGE SCALE GENOMIC DNA]</scope>
    <source>
        <strain evidence="2 3">CBS 101466</strain>
    </source>
</reference>
<feature type="transmembrane region" description="Helical" evidence="1">
    <location>
        <begin position="227"/>
        <end position="249"/>
    </location>
</feature>
<evidence type="ECO:0000256" key="1">
    <source>
        <dbReference type="SAM" id="Phobius"/>
    </source>
</evidence>
<protein>
    <submittedName>
        <fullName evidence="2">Uncharacterized protein</fullName>
    </submittedName>
</protein>
<proteinExistence type="predicted"/>
<gene>
    <name evidence="2" type="ORF">HMPREF1541_02641</name>
</gene>
<dbReference type="GeneID" id="19969980"/>
<dbReference type="eggNOG" id="ENOG502SI3B">
    <property type="taxonomic scope" value="Eukaryota"/>
</dbReference>
<dbReference type="VEuPathDB" id="FungiDB:HMPREF1541_02641"/>
<keyword evidence="1" id="KW-0812">Transmembrane</keyword>
<keyword evidence="3" id="KW-1185">Reference proteome</keyword>
<evidence type="ECO:0000313" key="2">
    <source>
        <dbReference type="EMBL" id="ETN43482.1"/>
    </source>
</evidence>
<dbReference type="Proteomes" id="UP000030752">
    <property type="component" value="Unassembled WGS sequence"/>
</dbReference>
<accession>W2S474</accession>
<dbReference type="InParanoid" id="W2S474"/>
<name>W2S474_CYPE1</name>
<dbReference type="OrthoDB" id="5412502at2759"/>
<keyword evidence="1" id="KW-1133">Transmembrane helix</keyword>